<dbReference type="Proteomes" id="UP000006882">
    <property type="component" value="Chromosome G3"/>
</dbReference>
<organism evidence="1 3">
    <name type="scientific">Prunus persica</name>
    <name type="common">Peach</name>
    <name type="synonym">Amygdalus persica</name>
    <dbReference type="NCBI Taxonomy" id="3760"/>
    <lineage>
        <taxon>Eukaryota</taxon>
        <taxon>Viridiplantae</taxon>
        <taxon>Streptophyta</taxon>
        <taxon>Embryophyta</taxon>
        <taxon>Tracheophyta</taxon>
        <taxon>Spermatophyta</taxon>
        <taxon>Magnoliopsida</taxon>
        <taxon>eudicotyledons</taxon>
        <taxon>Gunneridae</taxon>
        <taxon>Pentapetalae</taxon>
        <taxon>rosids</taxon>
        <taxon>fabids</taxon>
        <taxon>Rosales</taxon>
        <taxon>Rosaceae</taxon>
        <taxon>Amygdaloideae</taxon>
        <taxon>Amygdaleae</taxon>
        <taxon>Prunus</taxon>
    </lineage>
</organism>
<protein>
    <submittedName>
        <fullName evidence="1">Uncharacterized protein</fullName>
    </submittedName>
</protein>
<evidence type="ECO:0000313" key="3">
    <source>
        <dbReference type="Proteomes" id="UP000006882"/>
    </source>
</evidence>
<evidence type="ECO:0000313" key="1">
    <source>
        <dbReference type="EMBL" id="ONI17350.1"/>
    </source>
</evidence>
<evidence type="ECO:0000313" key="2">
    <source>
        <dbReference type="EMBL" id="ONI17352.1"/>
    </source>
</evidence>
<dbReference type="AlphaFoldDB" id="A0A251Q1R7"/>
<dbReference type="Gramene" id="ONI17350">
    <property type="protein sequence ID" value="ONI17350"/>
    <property type="gene ID" value="PRUPE_3G153200"/>
</dbReference>
<sequence length="107" mass="11837">MLPTNIKLTSQDDHPGSFSTMKARFWVGFAFSAERASSKSVPDLGSIRFPICTWMNLYTPSMYGIGGTKTTGLKSVHDHRVLFDCFSSASATIHELSWLAALKYLSL</sequence>
<name>A0A251Q1R7_PRUPE</name>
<proteinExistence type="predicted"/>
<dbReference type="EMBL" id="CM007653">
    <property type="protein sequence ID" value="ONI17350.1"/>
    <property type="molecule type" value="Genomic_DNA"/>
</dbReference>
<gene>
    <name evidence="1" type="ORF">PRUPE_3G153200</name>
    <name evidence="2" type="ORF">PRUPE_3G153400</name>
</gene>
<accession>A0A251Q1R7</accession>
<reference evidence="1 3" key="1">
    <citation type="journal article" date="2013" name="Nat. Genet.">
        <title>The high-quality draft genome of peach (Prunus persica) identifies unique patterns of genetic diversity, domestication and genome evolution.</title>
        <authorList>
            <consortium name="International Peach Genome Initiative"/>
            <person name="Verde I."/>
            <person name="Abbott A.G."/>
            <person name="Scalabrin S."/>
            <person name="Jung S."/>
            <person name="Shu S."/>
            <person name="Marroni F."/>
            <person name="Zhebentyayeva T."/>
            <person name="Dettori M.T."/>
            <person name="Grimwood J."/>
            <person name="Cattonaro F."/>
            <person name="Zuccolo A."/>
            <person name="Rossini L."/>
            <person name="Jenkins J."/>
            <person name="Vendramin E."/>
            <person name="Meisel L.A."/>
            <person name="Decroocq V."/>
            <person name="Sosinski B."/>
            <person name="Prochnik S."/>
            <person name="Mitros T."/>
            <person name="Policriti A."/>
            <person name="Cipriani G."/>
            <person name="Dondini L."/>
            <person name="Ficklin S."/>
            <person name="Goodstein D.M."/>
            <person name="Xuan P."/>
            <person name="Del Fabbro C."/>
            <person name="Aramini V."/>
            <person name="Copetti D."/>
            <person name="Gonzalez S."/>
            <person name="Horner D.S."/>
            <person name="Falchi R."/>
            <person name="Lucas S."/>
            <person name="Mica E."/>
            <person name="Maldonado J."/>
            <person name="Lazzari B."/>
            <person name="Bielenberg D."/>
            <person name="Pirona R."/>
            <person name="Miculan M."/>
            <person name="Barakat A."/>
            <person name="Testolin R."/>
            <person name="Stella A."/>
            <person name="Tartarini S."/>
            <person name="Tonutti P."/>
            <person name="Arus P."/>
            <person name="Orellana A."/>
            <person name="Wells C."/>
            <person name="Main D."/>
            <person name="Vizzotto G."/>
            <person name="Silva H."/>
            <person name="Salamini F."/>
            <person name="Schmutz J."/>
            <person name="Morgante M."/>
            <person name="Rokhsar D.S."/>
        </authorList>
    </citation>
    <scope>NUCLEOTIDE SEQUENCE [LARGE SCALE GENOMIC DNA]</scope>
    <source>
        <strain evidence="3">cv. Nemared</strain>
    </source>
</reference>
<keyword evidence="3" id="KW-1185">Reference proteome</keyword>
<dbReference type="Gramene" id="ONI17352">
    <property type="protein sequence ID" value="ONI17352"/>
    <property type="gene ID" value="PRUPE_3G153400"/>
</dbReference>
<reference evidence="1" key="2">
    <citation type="submission" date="2016-12" db="EMBL/GenBank/DDBJ databases">
        <title>WGS assembly of Prunus persica.</title>
        <authorList>
            <person name="Verde I."/>
            <person name="Jenkins J."/>
            <person name="Dondini L."/>
            <person name="Micali S."/>
            <person name="Pagliarani G."/>
            <person name="Vendramin E."/>
            <person name="Paris R."/>
            <person name="Aramini V."/>
            <person name="Gazza L."/>
            <person name="Rossini L."/>
            <person name="Bassi D."/>
            <person name="Troggio M."/>
            <person name="Shu S."/>
            <person name="Grimwood J.H."/>
            <person name="Tartarini S."/>
            <person name="Dettori M.T."/>
            <person name="Schmutz J."/>
        </authorList>
    </citation>
    <scope>NUCLEOTIDE SEQUENCE</scope>
</reference>
<dbReference type="EMBL" id="CM007653">
    <property type="protein sequence ID" value="ONI17352.1"/>
    <property type="molecule type" value="Genomic_DNA"/>
</dbReference>